<dbReference type="PANTHER" id="PTHR46401">
    <property type="entry name" value="GLYCOSYLTRANSFERASE WBBK-RELATED"/>
    <property type="match status" value="1"/>
</dbReference>
<name>A0A6I0EYN9_9FIRM</name>
<dbReference type="InterPro" id="IPR001296">
    <property type="entry name" value="Glyco_trans_1"/>
</dbReference>
<dbReference type="SUPFAM" id="SSF53756">
    <property type="entry name" value="UDP-Glycosyltransferase/glycogen phosphorylase"/>
    <property type="match status" value="1"/>
</dbReference>
<dbReference type="Pfam" id="PF13439">
    <property type="entry name" value="Glyco_transf_4"/>
    <property type="match status" value="1"/>
</dbReference>
<dbReference type="AlphaFoldDB" id="A0A6I0EYN9"/>
<protein>
    <submittedName>
        <fullName evidence="4">Glycosyltransferase family 4 protein</fullName>
    </submittedName>
</protein>
<dbReference type="GO" id="GO:0009103">
    <property type="term" value="P:lipopolysaccharide biosynthetic process"/>
    <property type="evidence" value="ECO:0007669"/>
    <property type="project" value="TreeGrafter"/>
</dbReference>
<dbReference type="OrthoDB" id="9797829at2"/>
<comment type="caution">
    <text evidence="4">The sequence shown here is derived from an EMBL/GenBank/DDBJ whole genome shotgun (WGS) entry which is preliminary data.</text>
</comment>
<sequence>MPASCDQFTRGVVDTLRIGIDGRAAILYRGTGIGTYTYQLCKNLYSTAKKEKMRFFWPGDEYRNLEITDDATFRQVEQYRERFWEEVHIPQVIKQEKIDLYHVPQNGIGLPQVKQCPMVATIHDLIPYISPETVGKGYLKIFVEEMPRILETVERIIAPSHCTANDLIKIADVPKEKIQVIYEAAEPIYRPMNKEKAKRYIRERYGITRPYVLYIGGFSPRKNVRLLIQAFHLLNKELPQKVALVLPGKQSKEFNDLEVMVAARKMEEDVHFIGFLPVQEMPWIYNGADVFVYPSLYEGFGLPPLEAMACGVPTLVAHTSSLPEVVGDGALSFSPLKAERLCDLLYGLLTNVDTAQRLAQKGLDRAQLFSWRKAAEETWQVYRQVLRH</sequence>
<evidence type="ECO:0000313" key="4">
    <source>
        <dbReference type="EMBL" id="KAB2951715.1"/>
    </source>
</evidence>
<dbReference type="Proteomes" id="UP000468766">
    <property type="component" value="Unassembled WGS sequence"/>
</dbReference>
<reference evidence="4 5" key="1">
    <citation type="submission" date="2019-10" db="EMBL/GenBank/DDBJ databases">
        <title>Whole-genome sequence of the extremophile Heliorestis acidaminivorans DSM 24790.</title>
        <authorList>
            <person name="Kyndt J.A."/>
            <person name="Meyer T.E."/>
        </authorList>
    </citation>
    <scope>NUCLEOTIDE SEQUENCE [LARGE SCALE GENOMIC DNA]</scope>
    <source>
        <strain evidence="4 5">DSM 24790</strain>
    </source>
</reference>
<proteinExistence type="predicted"/>
<feature type="domain" description="Glycosyltransferase subfamily 4-like N-terminal" evidence="3">
    <location>
        <begin position="32"/>
        <end position="182"/>
    </location>
</feature>
<accession>A0A6I0EYN9</accession>
<keyword evidence="1 4" id="KW-0808">Transferase</keyword>
<dbReference type="Pfam" id="PF00534">
    <property type="entry name" value="Glycos_transf_1"/>
    <property type="match status" value="1"/>
</dbReference>
<dbReference type="EMBL" id="WBXO01000010">
    <property type="protein sequence ID" value="KAB2951715.1"/>
    <property type="molecule type" value="Genomic_DNA"/>
</dbReference>
<dbReference type="InterPro" id="IPR028098">
    <property type="entry name" value="Glyco_trans_4-like_N"/>
</dbReference>
<dbReference type="PANTHER" id="PTHR46401:SF2">
    <property type="entry name" value="GLYCOSYLTRANSFERASE WBBK-RELATED"/>
    <property type="match status" value="1"/>
</dbReference>
<organism evidence="4 5">
    <name type="scientific">Heliorestis acidaminivorans</name>
    <dbReference type="NCBI Taxonomy" id="553427"/>
    <lineage>
        <taxon>Bacteria</taxon>
        <taxon>Bacillati</taxon>
        <taxon>Bacillota</taxon>
        <taxon>Clostridia</taxon>
        <taxon>Eubacteriales</taxon>
        <taxon>Heliobacteriaceae</taxon>
        <taxon>Heliorestis</taxon>
    </lineage>
</organism>
<keyword evidence="5" id="KW-1185">Reference proteome</keyword>
<dbReference type="GO" id="GO:0016757">
    <property type="term" value="F:glycosyltransferase activity"/>
    <property type="evidence" value="ECO:0007669"/>
    <property type="project" value="InterPro"/>
</dbReference>
<evidence type="ECO:0000259" key="3">
    <source>
        <dbReference type="Pfam" id="PF13439"/>
    </source>
</evidence>
<evidence type="ECO:0000256" key="1">
    <source>
        <dbReference type="ARBA" id="ARBA00022679"/>
    </source>
</evidence>
<dbReference type="Gene3D" id="3.40.50.2000">
    <property type="entry name" value="Glycogen Phosphorylase B"/>
    <property type="match status" value="2"/>
</dbReference>
<dbReference type="CDD" id="cd03809">
    <property type="entry name" value="GT4_MtfB-like"/>
    <property type="match status" value="1"/>
</dbReference>
<feature type="domain" description="Glycosyl transferase family 1" evidence="2">
    <location>
        <begin position="206"/>
        <end position="362"/>
    </location>
</feature>
<dbReference type="FunFam" id="3.40.50.2000:FF:000119">
    <property type="entry name" value="Glycosyl transferase group 1"/>
    <property type="match status" value="1"/>
</dbReference>
<evidence type="ECO:0000259" key="2">
    <source>
        <dbReference type="Pfam" id="PF00534"/>
    </source>
</evidence>
<evidence type="ECO:0000313" key="5">
    <source>
        <dbReference type="Proteomes" id="UP000468766"/>
    </source>
</evidence>
<gene>
    <name evidence="4" type="ORF">F9B85_11865</name>
</gene>